<dbReference type="Proteomes" id="UP000007807">
    <property type="component" value="Chromosome"/>
</dbReference>
<sequence>MAQENISKSIDIVKDLKFVPLSTEPIRYFPKAHIDESSLIVSEAAIVGVFDFLGFKKFMSQPNLYEIYSELIGISNLVKRCGEDCERRFKINGKISEISAQTVQISDTIIVYSMLREPQNIKHFLYNAHCMMFYAILAGHPLRGALSTGKLLINKDPVLLLGGALEEAFEFEKRQIWSGACICPSLQQYLNEIELLDGLSPLILPYSIPFKNEESKYGEMLPRFALNWIDEFNWISPDHIIKKFQPFDSGSHEEKIFANTKKFLKFATDQIAKCEMDWGPINRKIVFEQAPDLGGNIIRIVDGKDD</sequence>
<keyword evidence="2" id="KW-1185">Reference proteome</keyword>
<dbReference type="EMBL" id="CP002565">
    <property type="protein sequence ID" value="AEB68816.1"/>
    <property type="molecule type" value="Genomic_DNA"/>
</dbReference>
<evidence type="ECO:0000313" key="2">
    <source>
        <dbReference type="Proteomes" id="UP000007807"/>
    </source>
</evidence>
<reference evidence="1 2" key="1">
    <citation type="journal article" date="2011" name="J. Bacteriol.">
        <title>Complete genome sequence of Methanosaeta concilii, a specialist in aceticlastic methanogenesis.</title>
        <authorList>
            <person name="Barber R.D."/>
            <person name="Zhang L."/>
            <person name="Harnack M."/>
            <person name="Olson M.V."/>
            <person name="Kaul R."/>
            <person name="Ingram-Smith C."/>
            <person name="Smith K.S."/>
        </authorList>
    </citation>
    <scope>NUCLEOTIDE SEQUENCE [LARGE SCALE GENOMIC DNA]</scope>
    <source>
        <strain evidence="2">ATCC 5969 / DSM 3671 / JCM 10134 / NBRC 103675 / OCM 69 / GP-6</strain>
    </source>
</reference>
<accession>F4BY64</accession>
<name>F4BY64_METSG</name>
<gene>
    <name evidence="1" type="ordered locus">MCON_2343</name>
</gene>
<organism evidence="1 2">
    <name type="scientific">Methanothrix soehngenii (strain ATCC 5969 / DSM 3671 / JCM 10134 / NBRC 103675 / OCM 69 / GP-6)</name>
    <name type="common">Methanosaeta concilii</name>
    <dbReference type="NCBI Taxonomy" id="990316"/>
    <lineage>
        <taxon>Archaea</taxon>
        <taxon>Methanobacteriati</taxon>
        <taxon>Methanobacteriota</taxon>
        <taxon>Stenosarchaea group</taxon>
        <taxon>Methanomicrobia</taxon>
        <taxon>Methanotrichales</taxon>
        <taxon>Methanotrichaceae</taxon>
        <taxon>Methanothrix</taxon>
    </lineage>
</organism>
<dbReference type="KEGG" id="mcj:MCON_2343"/>
<protein>
    <submittedName>
        <fullName evidence="1">Uncharacterized protein</fullName>
    </submittedName>
</protein>
<dbReference type="InParanoid" id="F4BY64"/>
<dbReference type="HOGENOM" id="CLU_907963_0_0_2"/>
<dbReference type="AlphaFoldDB" id="F4BY64"/>
<dbReference type="GeneID" id="10461763"/>
<proteinExistence type="predicted"/>
<evidence type="ECO:0000313" key="1">
    <source>
        <dbReference type="EMBL" id="AEB68816.1"/>
    </source>
</evidence>
<dbReference type="RefSeq" id="WP_013719849.1">
    <property type="nucleotide sequence ID" value="NC_015416.1"/>
</dbReference>